<dbReference type="InterPro" id="IPR027417">
    <property type="entry name" value="P-loop_NTPase"/>
</dbReference>
<dbReference type="PANTHER" id="PTHR11070">
    <property type="entry name" value="UVRD / RECB / PCRA DNA HELICASE FAMILY MEMBER"/>
    <property type="match status" value="1"/>
</dbReference>
<dbReference type="EC" id="5.6.2.4" evidence="15"/>
<evidence type="ECO:0000313" key="20">
    <source>
        <dbReference type="EMBL" id="MDK2122506.1"/>
    </source>
</evidence>
<dbReference type="Gene3D" id="3.90.320.10">
    <property type="match status" value="1"/>
</dbReference>
<dbReference type="Gene3D" id="1.10.3170.10">
    <property type="entry name" value="Recbcd, chain B, domain 2"/>
    <property type="match status" value="1"/>
</dbReference>
<feature type="region of interest" description="DNA-binding and helicase activity, interacts with RecC" evidence="15">
    <location>
        <begin position="1"/>
        <end position="864"/>
    </location>
</feature>
<dbReference type="InterPro" id="IPR000212">
    <property type="entry name" value="DNA_helicase_UvrD/REP"/>
</dbReference>
<keyword evidence="11 15" id="KW-0234">DNA repair</keyword>
<feature type="active site" description="For nuclease activity" evidence="15">
    <location>
        <position position="1077"/>
    </location>
</feature>
<evidence type="ECO:0000256" key="15">
    <source>
        <dbReference type="HAMAP-Rule" id="MF_01485"/>
    </source>
</evidence>
<dbReference type="InterPro" id="IPR014017">
    <property type="entry name" value="DNA_helicase_UvrD-like_C"/>
</dbReference>
<dbReference type="Pfam" id="PF00580">
    <property type="entry name" value="UvrD-helicase"/>
    <property type="match status" value="1"/>
</dbReference>
<evidence type="ECO:0000256" key="16">
    <source>
        <dbReference type="PROSITE-ProRule" id="PRU00560"/>
    </source>
</evidence>
<feature type="domain" description="UvrD-like helicase ATP-binding" evidence="18">
    <location>
        <begin position="1"/>
        <end position="449"/>
    </location>
</feature>
<comment type="catalytic activity">
    <reaction evidence="15">
        <text>Exonucleolytic cleavage (in the presence of ATP) in either 5'- to 3'- or 3'- to 5'-direction to yield 5'-phosphooligonucleotides.</text>
        <dbReference type="EC" id="3.1.11.5"/>
    </reaction>
</comment>
<dbReference type="EMBL" id="JARRAF010000001">
    <property type="protein sequence ID" value="MDK2122506.1"/>
    <property type="molecule type" value="Genomic_DNA"/>
</dbReference>
<evidence type="ECO:0000256" key="9">
    <source>
        <dbReference type="ARBA" id="ARBA00022842"/>
    </source>
</evidence>
<dbReference type="Pfam" id="PF12705">
    <property type="entry name" value="PDDEXK_1"/>
    <property type="match status" value="1"/>
</dbReference>
<dbReference type="PROSITE" id="PS51198">
    <property type="entry name" value="UVRD_HELICASE_ATP_BIND"/>
    <property type="match status" value="1"/>
</dbReference>
<dbReference type="InterPro" id="IPR011604">
    <property type="entry name" value="PDDEXK-like_dom_sf"/>
</dbReference>
<evidence type="ECO:0000256" key="12">
    <source>
        <dbReference type="ARBA" id="ARBA00023235"/>
    </source>
</evidence>
<dbReference type="SUPFAM" id="SSF52540">
    <property type="entry name" value="P-loop containing nucleoside triphosphate hydrolases"/>
    <property type="match status" value="1"/>
</dbReference>
<dbReference type="NCBIfam" id="TIGR00609">
    <property type="entry name" value="recB"/>
    <property type="match status" value="1"/>
</dbReference>
<keyword evidence="8 15" id="KW-0067">ATP-binding</keyword>
<keyword evidence="12 15" id="KW-0413">Isomerase</keyword>
<reference evidence="20" key="1">
    <citation type="submission" date="2023-03" db="EMBL/GenBank/DDBJ databases">
        <title>Chitinimonas shenzhenensis gen. nov., sp. nov., a novel member of family Burkholderiaceae isolated from activated sludge collected in Shen Zhen, China.</title>
        <authorList>
            <person name="Wang X."/>
        </authorList>
    </citation>
    <scope>NUCLEOTIDE SEQUENCE</scope>
    <source>
        <strain evidence="20">DQS-5</strain>
    </source>
</reference>
<dbReference type="InterPro" id="IPR038726">
    <property type="entry name" value="PDDEXK_AddAB-type"/>
</dbReference>
<evidence type="ECO:0000256" key="4">
    <source>
        <dbReference type="ARBA" id="ARBA00022763"/>
    </source>
</evidence>
<comment type="subunit">
    <text evidence="15">Heterotrimer of RecB, RecC and RecD. All subunits contribute to DNA-binding. Interacts with RecA.</text>
</comment>
<evidence type="ECO:0000256" key="5">
    <source>
        <dbReference type="ARBA" id="ARBA00022801"/>
    </source>
</evidence>
<feature type="binding site" evidence="15">
    <location>
        <position position="1064"/>
    </location>
    <ligand>
        <name>Mg(2+)</name>
        <dbReference type="ChEBI" id="CHEBI:18420"/>
    </ligand>
</feature>
<dbReference type="Pfam" id="PF13361">
    <property type="entry name" value="UvrD_C"/>
    <property type="match status" value="1"/>
</dbReference>
<keyword evidence="21" id="KW-1185">Reference proteome</keyword>
<keyword evidence="1 15" id="KW-0540">Nuclease</keyword>
<dbReference type="PROSITE" id="PS51217">
    <property type="entry name" value="UVRD_HELICASE_CTER"/>
    <property type="match status" value="1"/>
</dbReference>
<feature type="binding site" evidence="15">
    <location>
        <position position="949"/>
    </location>
    <ligand>
        <name>Mg(2+)</name>
        <dbReference type="ChEBI" id="CHEBI:18420"/>
    </ligand>
</feature>
<dbReference type="CDD" id="cd22352">
    <property type="entry name" value="RecB_C-like"/>
    <property type="match status" value="1"/>
</dbReference>
<keyword evidence="7 15" id="KW-0269">Exonuclease</keyword>
<dbReference type="InterPro" id="IPR014016">
    <property type="entry name" value="UvrD-like_ATP-bd"/>
</dbReference>
<keyword evidence="10 15" id="KW-0238">DNA-binding</keyword>
<dbReference type="Gene3D" id="3.40.50.300">
    <property type="entry name" value="P-loop containing nucleotide triphosphate hydrolases"/>
    <property type="match status" value="2"/>
</dbReference>
<sequence>MSTPHPLDVQTTPLAGLNLIEASAGTGKTWTIGGLYCRLVVEAGLHVGQILVVTYTKAATAELRERIRARLAEMLAALEGEPADEFCAALIERLPTDQHDIAARRLRYAVSGFDEAAIYTIHGFCQRALADHAFAAGVDFDREFQADDTGLIGQVVDDTWRRETAQASRLWAAYLLHKKQTPDVWAREFKTHFGKPFLRHLRPMPWQPESESAYLDTWAVALQTWQQEAESARQVLQQAIQDKVLNGRSYSAERLTNWFAQLQLLFQSGKPQLALPEKMINLAQSVLRQKTNKGQQTPEHPMFEAIELLLAANKTLHQQLDYRLGALKARLMPECEQVLRQLKAQQRSIGYQDLLVELASALDGANGAMLAQHLGQRYQAALIDEFQDTDPLQYRIFERIYGSGERPAFLVGDPKQAIYAFRGADIHAYLAARHATSQQYTLGINRRSTAALIASVNQLFTRPLPFLLEGLEFHPVAPAPAERPPLRLYADPHPDAALIWHWMGDQPLTKTKAQDLAAEACARDIARLLHHGGQIGDTPLNGGDIAVLVANHRQARQLANALALRGVPCVRQGQDNVFGSEEAEELERLLAAFAEPTRETLVRAALVGTGMGLHGSELYRFGDDTQAWEAILDDFQRYHLLWREHGLITAFRAWFDQHRVAERLLSYRDGERRLTNLLHLAELAQVESRRKHDLDSLVAWFEQCRRNPPAGLDAHQLRLESDAARVKIVTIHTSKGLEYPVVYCPFLWDGIKLDKAIPVACHSGDTAVLDWGSDQIEQHRQQSRQEQLAEKLRLLYVALTRARYRCIVTWGAVSEVERSAMAWLLHGEASADEPLQGLSERLKAIGPAGMLDVLQQHLDASAGRMALAALPEQEITLPALPDHADRLQARQLSRPLFSDWRMSSFTALTEGRHDESPDHERQEPAPPVPASGYDIAQFPAGARTGTTWHTIFEKIDFTRRDGQLQAVVEAELKKERFDDVWLPAVIDMIETTLATPLDASGVRLADVSPRQKLVELEFTFATGRIRPGALAQLLAVHGERPEFIAAAQDLTAEIGQGFMKGFIDLAFEAGGRYYVLDYKSNRLGHSTADYTENRLVRAMADSHYYLQSLLYVVALCRYLRTRITDFDYDRHFGGSFYLFLRGMDRHQPGQGVFADRPKRALIEAMSQLLSGEGNAC</sequence>
<evidence type="ECO:0000256" key="8">
    <source>
        <dbReference type="ARBA" id="ARBA00022840"/>
    </source>
</evidence>
<dbReference type="SUPFAM" id="SSF52980">
    <property type="entry name" value="Restriction endonuclease-like"/>
    <property type="match status" value="1"/>
</dbReference>
<feature type="binding site" evidence="15">
    <location>
        <position position="1077"/>
    </location>
    <ligand>
        <name>Mg(2+)</name>
        <dbReference type="ChEBI" id="CHEBI:18420"/>
    </ligand>
</feature>
<proteinExistence type="inferred from homology"/>
<evidence type="ECO:0000256" key="2">
    <source>
        <dbReference type="ARBA" id="ARBA00022723"/>
    </source>
</evidence>
<comment type="catalytic activity">
    <reaction evidence="13 15">
        <text>Couples ATP hydrolysis with the unwinding of duplex DNA by translocating in the 3'-5' direction.</text>
        <dbReference type="EC" id="5.6.2.4"/>
    </reaction>
</comment>
<feature type="region of interest" description="Nuclease activity, interacts with RecD and RecA" evidence="15">
    <location>
        <begin position="899"/>
        <end position="1176"/>
    </location>
</feature>
<evidence type="ECO:0000256" key="17">
    <source>
        <dbReference type="SAM" id="MobiDB-lite"/>
    </source>
</evidence>
<dbReference type="HAMAP" id="MF_01485">
    <property type="entry name" value="RecB"/>
    <property type="match status" value="1"/>
</dbReference>
<comment type="similarity">
    <text evidence="15">Belongs to the helicase family. UvrD subfamily.</text>
</comment>
<keyword evidence="3 15" id="KW-0547">Nucleotide-binding</keyword>
<gene>
    <name evidence="15 20" type="primary">recB</name>
    <name evidence="20" type="ORF">PZA18_00420</name>
</gene>
<comment type="catalytic activity">
    <reaction evidence="14 15">
        <text>ATP + H2O = ADP + phosphate + H(+)</text>
        <dbReference type="Rhea" id="RHEA:13065"/>
        <dbReference type="ChEBI" id="CHEBI:15377"/>
        <dbReference type="ChEBI" id="CHEBI:15378"/>
        <dbReference type="ChEBI" id="CHEBI:30616"/>
        <dbReference type="ChEBI" id="CHEBI:43474"/>
        <dbReference type="ChEBI" id="CHEBI:456216"/>
        <dbReference type="EC" id="5.6.2.4"/>
    </reaction>
</comment>
<evidence type="ECO:0000256" key="6">
    <source>
        <dbReference type="ARBA" id="ARBA00022806"/>
    </source>
</evidence>
<keyword evidence="2 15" id="KW-0479">Metal-binding</keyword>
<comment type="domain">
    <text evidence="15">The N-terminal DNA-binding domain is a ssDNA-dependent ATPase and has ATP-dependent 3'-5' helicase function. This domain interacts with RecC.</text>
</comment>
<feature type="binding site" evidence="16">
    <location>
        <begin position="22"/>
        <end position="29"/>
    </location>
    <ligand>
        <name>ATP</name>
        <dbReference type="ChEBI" id="CHEBI:30616"/>
    </ligand>
</feature>
<protein>
    <recommendedName>
        <fullName evidence="15">RecBCD enzyme subunit RecB</fullName>
        <ecNumber evidence="15">3.1.11.5</ecNumber>
        <ecNumber evidence="15">5.6.2.4</ecNumber>
    </recommendedName>
    <alternativeName>
        <fullName evidence="15">DNA 3'-5' helicase subunit RecB</fullName>
    </alternativeName>
    <alternativeName>
        <fullName evidence="15">Exonuclease V subunit RecB</fullName>
        <shortName evidence="15">ExoV subunit RecB</shortName>
    </alternativeName>
    <alternativeName>
        <fullName evidence="15">Helicase/nuclease RecBCD subunit RecB</fullName>
    </alternativeName>
</protein>
<evidence type="ECO:0000256" key="11">
    <source>
        <dbReference type="ARBA" id="ARBA00023204"/>
    </source>
</evidence>
<evidence type="ECO:0000256" key="3">
    <source>
        <dbReference type="ARBA" id="ARBA00022741"/>
    </source>
</evidence>
<evidence type="ECO:0000256" key="10">
    <source>
        <dbReference type="ARBA" id="ARBA00023125"/>
    </source>
</evidence>
<keyword evidence="9 15" id="KW-0460">Magnesium</keyword>
<evidence type="ECO:0000313" key="21">
    <source>
        <dbReference type="Proteomes" id="UP001172778"/>
    </source>
</evidence>
<evidence type="ECO:0000259" key="18">
    <source>
        <dbReference type="PROSITE" id="PS51198"/>
    </source>
</evidence>
<evidence type="ECO:0000256" key="13">
    <source>
        <dbReference type="ARBA" id="ARBA00034617"/>
    </source>
</evidence>
<evidence type="ECO:0000256" key="1">
    <source>
        <dbReference type="ARBA" id="ARBA00022722"/>
    </source>
</evidence>
<evidence type="ECO:0000256" key="14">
    <source>
        <dbReference type="ARBA" id="ARBA00048988"/>
    </source>
</evidence>
<comment type="caution">
    <text evidence="20">The sequence shown here is derived from an EMBL/GenBank/DDBJ whole genome shotgun (WGS) entry which is preliminary data.</text>
</comment>
<evidence type="ECO:0000256" key="7">
    <source>
        <dbReference type="ARBA" id="ARBA00022839"/>
    </source>
</evidence>
<comment type="miscellaneous">
    <text evidence="15">In the RecBCD complex, RecB has a slow 3'-5' helicase, an exonuclease activity and loads RecA onto ssDNA, RecD has a fast 5'-3' helicase activity, while RecC stimulates the ATPase and processivity of the RecB helicase and contributes to recognition of the Chi site.</text>
</comment>
<keyword evidence="6 15" id="KW-0347">Helicase</keyword>
<dbReference type="PANTHER" id="PTHR11070:SF23">
    <property type="entry name" value="RECBCD ENZYME SUBUNIT RECB"/>
    <property type="match status" value="1"/>
</dbReference>
<organism evidence="20 21">
    <name type="scientific">Parachitinimonas caeni</name>
    <dbReference type="NCBI Taxonomy" id="3031301"/>
    <lineage>
        <taxon>Bacteria</taxon>
        <taxon>Pseudomonadati</taxon>
        <taxon>Pseudomonadota</taxon>
        <taxon>Betaproteobacteria</taxon>
        <taxon>Neisseriales</taxon>
        <taxon>Chitinibacteraceae</taxon>
        <taxon>Parachitinimonas</taxon>
    </lineage>
</organism>
<evidence type="ECO:0000259" key="19">
    <source>
        <dbReference type="PROSITE" id="PS51217"/>
    </source>
</evidence>
<name>A0ABT7DR13_9NEIS</name>
<dbReference type="RefSeq" id="WP_284098793.1">
    <property type="nucleotide sequence ID" value="NZ_JARRAF010000001.1"/>
</dbReference>
<feature type="compositionally biased region" description="Basic and acidic residues" evidence="17">
    <location>
        <begin position="910"/>
        <end position="923"/>
    </location>
</feature>
<dbReference type="InterPro" id="IPR004586">
    <property type="entry name" value="RecB"/>
</dbReference>
<dbReference type="EC" id="3.1.11.5" evidence="15"/>
<accession>A0ABT7DR13</accession>
<dbReference type="Proteomes" id="UP001172778">
    <property type="component" value="Unassembled WGS sequence"/>
</dbReference>
<keyword evidence="5 15" id="KW-0378">Hydrolase</keyword>
<dbReference type="Gene3D" id="1.10.486.10">
    <property type="entry name" value="PCRA, domain 4"/>
    <property type="match status" value="1"/>
</dbReference>
<dbReference type="InterPro" id="IPR011335">
    <property type="entry name" value="Restrct_endonuc-II-like"/>
</dbReference>
<keyword evidence="4 15" id="KW-0227">DNA damage</keyword>
<dbReference type="GO" id="GO:0008854">
    <property type="term" value="F:exodeoxyribonuclease V activity"/>
    <property type="evidence" value="ECO:0007669"/>
    <property type="project" value="UniProtKB-EC"/>
</dbReference>
<comment type="function">
    <text evidence="15">A helicase/nuclease that prepares dsDNA breaks (DSB) for recombinational DNA repair. Binds to DSBs and unwinds DNA via a highly rapid and processive ATP-dependent bidirectional helicase activity. Unwinds dsDNA until it encounters a Chi (crossover hotspot instigator) sequence from the 3' direction. Cuts ssDNA a few nucleotides 3' to the Chi site. The properties and activities of the enzyme are changed at Chi. The Chi-altered holoenzyme produces a long 3'-ssDNA overhang and facilitates RecA-binding to the ssDNA for homologous DNA recombination and repair. Holoenzyme degrades any linearized DNA that is unable to undergo homologous recombination. In the holoenzyme this subunit contributes ATPase, 3'-5' helicase, exonuclease activity and loads RecA onto ssDNA.</text>
</comment>
<comment type="cofactor">
    <cofactor evidence="15">
        <name>Mg(2+)</name>
        <dbReference type="ChEBI" id="CHEBI:18420"/>
    </cofactor>
    <text evidence="15">Binds 1 Mg(2+) ion per subunit.</text>
</comment>
<feature type="region of interest" description="Disordered" evidence="17">
    <location>
        <begin position="910"/>
        <end position="931"/>
    </location>
</feature>
<feature type="domain" description="UvrD-like helicase C-terminal" evidence="19">
    <location>
        <begin position="478"/>
        <end position="736"/>
    </location>
</feature>
<comment type="domain">
    <text evidence="15">The C-terminal domain has nuclease activity and interacts with RecD. It interacts with RecA, facilitating its loading onto ssDNA.</text>
</comment>